<evidence type="ECO:0008006" key="4">
    <source>
        <dbReference type="Google" id="ProtNLM"/>
    </source>
</evidence>
<protein>
    <recommendedName>
        <fullName evidence="4">Cation/multidrug efflux pump</fullName>
    </recommendedName>
</protein>
<evidence type="ECO:0000256" key="1">
    <source>
        <dbReference type="SAM" id="Phobius"/>
    </source>
</evidence>
<organism evidence="2 3">
    <name type="scientific">Roseobacter cerasinus</name>
    <dbReference type="NCBI Taxonomy" id="2602289"/>
    <lineage>
        <taxon>Bacteria</taxon>
        <taxon>Pseudomonadati</taxon>
        <taxon>Pseudomonadota</taxon>
        <taxon>Alphaproteobacteria</taxon>
        <taxon>Rhodobacterales</taxon>
        <taxon>Roseobacteraceae</taxon>
        <taxon>Roseobacter</taxon>
    </lineage>
</organism>
<keyword evidence="1" id="KW-1133">Transmembrane helix</keyword>
<sequence>MAALARMVFIGFIVLTIIYMCLSFYSRSVRRSKLEAEWDQAGGPGDRDSFVRAGLQDYDGSLRRKLILGVYVIPSIAIGLLIYFTNFA</sequence>
<keyword evidence="1" id="KW-0812">Transmembrane</keyword>
<keyword evidence="1" id="KW-0472">Membrane</keyword>
<reference evidence="2 3" key="1">
    <citation type="submission" date="2019-12" db="EMBL/GenBank/DDBJ databases">
        <title>Roseobacter cerasinus sp. nov., isolated from seawater around aquaculture.</title>
        <authorList>
            <person name="Muramatsu S."/>
            <person name="Takabe Y."/>
            <person name="Mori K."/>
            <person name="Takaichi S."/>
            <person name="Hanada S."/>
        </authorList>
    </citation>
    <scope>NUCLEOTIDE SEQUENCE [LARGE SCALE GENOMIC DNA]</scope>
    <source>
        <strain evidence="2 3">AI77</strain>
    </source>
</reference>
<keyword evidence="3" id="KW-1185">Reference proteome</keyword>
<gene>
    <name evidence="2" type="ORF">So717_14370</name>
</gene>
<dbReference type="EMBL" id="BLIV01000002">
    <property type="protein sequence ID" value="GFE49684.1"/>
    <property type="molecule type" value="Genomic_DNA"/>
</dbReference>
<dbReference type="AlphaFoldDB" id="A0A640VPZ4"/>
<proteinExistence type="predicted"/>
<dbReference type="OrthoDB" id="7632202at2"/>
<accession>A0A640VPZ4</accession>
<dbReference type="Proteomes" id="UP000436522">
    <property type="component" value="Unassembled WGS sequence"/>
</dbReference>
<feature type="transmembrane region" description="Helical" evidence="1">
    <location>
        <begin position="6"/>
        <end position="25"/>
    </location>
</feature>
<dbReference type="RefSeq" id="WP_159975537.1">
    <property type="nucleotide sequence ID" value="NZ_BLIV01000002.1"/>
</dbReference>
<feature type="transmembrane region" description="Helical" evidence="1">
    <location>
        <begin position="66"/>
        <end position="85"/>
    </location>
</feature>
<name>A0A640VPZ4_9RHOB</name>
<evidence type="ECO:0000313" key="2">
    <source>
        <dbReference type="EMBL" id="GFE49684.1"/>
    </source>
</evidence>
<comment type="caution">
    <text evidence="2">The sequence shown here is derived from an EMBL/GenBank/DDBJ whole genome shotgun (WGS) entry which is preliminary data.</text>
</comment>
<evidence type="ECO:0000313" key="3">
    <source>
        <dbReference type="Proteomes" id="UP000436522"/>
    </source>
</evidence>